<sequence length="65" mass="6853">MSAPQWLIVAAVVLVVIGLVEARRSGQAEDRGDLAAAYRSYLLSRGLAAVGVLLGAAGLIWEMTR</sequence>
<evidence type="ECO:0000313" key="3">
    <source>
        <dbReference type="Proteomes" id="UP000535890"/>
    </source>
</evidence>
<gene>
    <name evidence="2" type="ORF">BJ983_002896</name>
</gene>
<organism evidence="2 3">
    <name type="scientific">Actinomycetospora corticicola</name>
    <dbReference type="NCBI Taxonomy" id="663602"/>
    <lineage>
        <taxon>Bacteria</taxon>
        <taxon>Bacillati</taxon>
        <taxon>Actinomycetota</taxon>
        <taxon>Actinomycetes</taxon>
        <taxon>Pseudonocardiales</taxon>
        <taxon>Pseudonocardiaceae</taxon>
        <taxon>Actinomycetospora</taxon>
    </lineage>
</organism>
<feature type="transmembrane region" description="Helical" evidence="1">
    <location>
        <begin position="38"/>
        <end position="61"/>
    </location>
</feature>
<name>A0A7Y9DWQ0_9PSEU</name>
<dbReference type="EMBL" id="JACCBN010000001">
    <property type="protein sequence ID" value="NYD36794.1"/>
    <property type="molecule type" value="Genomic_DNA"/>
</dbReference>
<evidence type="ECO:0000313" key="2">
    <source>
        <dbReference type="EMBL" id="NYD36794.1"/>
    </source>
</evidence>
<keyword evidence="3" id="KW-1185">Reference proteome</keyword>
<dbReference type="RefSeq" id="WP_179794420.1">
    <property type="nucleotide sequence ID" value="NZ_BAABHP010000021.1"/>
</dbReference>
<accession>A0A7Y9DWQ0</accession>
<keyword evidence="1" id="KW-0812">Transmembrane</keyword>
<keyword evidence="1" id="KW-0472">Membrane</keyword>
<protein>
    <submittedName>
        <fullName evidence="2">Uncharacterized protein</fullName>
    </submittedName>
</protein>
<keyword evidence="1" id="KW-1133">Transmembrane helix</keyword>
<dbReference type="Proteomes" id="UP000535890">
    <property type="component" value="Unassembled WGS sequence"/>
</dbReference>
<proteinExistence type="predicted"/>
<reference evidence="2 3" key="1">
    <citation type="submission" date="2020-07" db="EMBL/GenBank/DDBJ databases">
        <title>Sequencing the genomes of 1000 actinobacteria strains.</title>
        <authorList>
            <person name="Klenk H.-P."/>
        </authorList>
    </citation>
    <scope>NUCLEOTIDE SEQUENCE [LARGE SCALE GENOMIC DNA]</scope>
    <source>
        <strain evidence="2 3">DSM 45772</strain>
    </source>
</reference>
<dbReference type="AlphaFoldDB" id="A0A7Y9DWQ0"/>
<evidence type="ECO:0000256" key="1">
    <source>
        <dbReference type="SAM" id="Phobius"/>
    </source>
</evidence>
<comment type="caution">
    <text evidence="2">The sequence shown here is derived from an EMBL/GenBank/DDBJ whole genome shotgun (WGS) entry which is preliminary data.</text>
</comment>